<name>A0AAD1T238_PELCU</name>
<proteinExistence type="predicted"/>
<gene>
    <name evidence="1" type="ORF">PECUL_23A038018</name>
</gene>
<dbReference type="GO" id="GO:0016020">
    <property type="term" value="C:membrane"/>
    <property type="evidence" value="ECO:0007669"/>
    <property type="project" value="InterPro"/>
</dbReference>
<accession>A0AAD1T238</accession>
<evidence type="ECO:0000313" key="1">
    <source>
        <dbReference type="EMBL" id="CAH2316861.1"/>
    </source>
</evidence>
<dbReference type="InterPro" id="IPR009635">
    <property type="entry name" value="NPDC1"/>
</dbReference>
<sequence>DHCRTIDCTLQMREHCPSGSDVCGPCIQGLTESSDGKCLTTSPKAYESSALRVGIKRDQLHTDCLAYSMKQKA</sequence>
<dbReference type="Pfam" id="PF06809">
    <property type="entry name" value="NPDC1"/>
    <property type="match status" value="1"/>
</dbReference>
<feature type="non-terminal residue" evidence="1">
    <location>
        <position position="73"/>
    </location>
</feature>
<keyword evidence="2" id="KW-1185">Reference proteome</keyword>
<dbReference type="EMBL" id="OW240920">
    <property type="protein sequence ID" value="CAH2316861.1"/>
    <property type="molecule type" value="Genomic_DNA"/>
</dbReference>
<evidence type="ECO:0000313" key="2">
    <source>
        <dbReference type="Proteomes" id="UP001295444"/>
    </source>
</evidence>
<protein>
    <submittedName>
        <fullName evidence="1">Neural proliferation differentiation and control 1</fullName>
    </submittedName>
</protein>
<organism evidence="1 2">
    <name type="scientific">Pelobates cultripes</name>
    <name type="common">Western spadefoot toad</name>
    <dbReference type="NCBI Taxonomy" id="61616"/>
    <lineage>
        <taxon>Eukaryota</taxon>
        <taxon>Metazoa</taxon>
        <taxon>Chordata</taxon>
        <taxon>Craniata</taxon>
        <taxon>Vertebrata</taxon>
        <taxon>Euteleostomi</taxon>
        <taxon>Amphibia</taxon>
        <taxon>Batrachia</taxon>
        <taxon>Anura</taxon>
        <taxon>Pelobatoidea</taxon>
        <taxon>Pelobatidae</taxon>
        <taxon>Pelobates</taxon>
    </lineage>
</organism>
<dbReference type="Proteomes" id="UP001295444">
    <property type="component" value="Chromosome 09"/>
</dbReference>
<reference evidence="1" key="1">
    <citation type="submission" date="2022-03" db="EMBL/GenBank/DDBJ databases">
        <authorList>
            <person name="Alioto T."/>
            <person name="Alioto T."/>
            <person name="Gomez Garrido J."/>
        </authorList>
    </citation>
    <scope>NUCLEOTIDE SEQUENCE</scope>
</reference>
<feature type="non-terminal residue" evidence="1">
    <location>
        <position position="1"/>
    </location>
</feature>
<dbReference type="AlphaFoldDB" id="A0AAD1T238"/>